<evidence type="ECO:0000313" key="3">
    <source>
        <dbReference type="EMBL" id="QFJ53607.1"/>
    </source>
</evidence>
<evidence type="ECO:0000313" key="4">
    <source>
        <dbReference type="Proteomes" id="UP000327030"/>
    </source>
</evidence>
<evidence type="ECO:0000256" key="2">
    <source>
        <dbReference type="SAM" id="SignalP"/>
    </source>
</evidence>
<name>A0A5P6VM22_PSEXY</name>
<protein>
    <recommendedName>
        <fullName evidence="5">Camelysin metallo-endopeptidase</fullName>
    </recommendedName>
</protein>
<reference evidence="4" key="1">
    <citation type="submission" date="2019-08" db="EMBL/GenBank/DDBJ databases">
        <title>Complete Genome Sequence of the Polysaccharide-Degrading Rumen Bacterium Pseudobutyrivibrio xylanivorans MA3014.</title>
        <authorList>
            <person name="Palevich N."/>
            <person name="Maclean P.H."/>
            <person name="Kelly W.J."/>
            <person name="Leahy S.C."/>
            <person name="Rakonjac J."/>
            <person name="Attwood G.T."/>
        </authorList>
    </citation>
    <scope>NUCLEOTIDE SEQUENCE [LARGE SCALE GENOMIC DNA]</scope>
    <source>
        <strain evidence="4">MA3014</strain>
    </source>
</reference>
<dbReference type="EMBL" id="CP043028">
    <property type="protein sequence ID" value="QFJ53607.1"/>
    <property type="molecule type" value="Genomic_DNA"/>
</dbReference>
<keyword evidence="2" id="KW-0732">Signal</keyword>
<dbReference type="KEGG" id="pxv:FXF36_01345"/>
<evidence type="ECO:0008006" key="5">
    <source>
        <dbReference type="Google" id="ProtNLM"/>
    </source>
</evidence>
<dbReference type="Proteomes" id="UP000327030">
    <property type="component" value="Chromosome 1"/>
</dbReference>
<proteinExistence type="predicted"/>
<dbReference type="OrthoDB" id="3183968at2"/>
<dbReference type="RefSeq" id="WP_151622105.1">
    <property type="nucleotide sequence ID" value="NZ_CP043028.1"/>
</dbReference>
<accession>A0A5P6VM22</accession>
<sequence length="192" mass="21191">MKFKKYMLVAAALLIIGGVAVKPAMAYFTDSHETTGSIQISLGDSKLTPKDSADGLLKTVSVTNTSNYDAFVRVKAIYSKNFSAAITDKAKENGWSEKDGYFYYAPVLAAGESTPDLKIQISVVDNSIADSFNVVIIEEATRVIYDSEGNTSCDWNSKVMNREDYDAKFRNTQTQEETSTEDEEIDNEEVSN</sequence>
<feature type="region of interest" description="Disordered" evidence="1">
    <location>
        <begin position="167"/>
        <end position="192"/>
    </location>
</feature>
<organism evidence="3 4">
    <name type="scientific">Pseudobutyrivibrio xylanivorans</name>
    <dbReference type="NCBI Taxonomy" id="185007"/>
    <lineage>
        <taxon>Bacteria</taxon>
        <taxon>Bacillati</taxon>
        <taxon>Bacillota</taxon>
        <taxon>Clostridia</taxon>
        <taxon>Lachnospirales</taxon>
        <taxon>Lachnospiraceae</taxon>
        <taxon>Pseudobutyrivibrio</taxon>
    </lineage>
</organism>
<gene>
    <name evidence="3" type="ORF">FXF36_01345</name>
</gene>
<feature type="compositionally biased region" description="Acidic residues" evidence="1">
    <location>
        <begin position="178"/>
        <end position="192"/>
    </location>
</feature>
<evidence type="ECO:0000256" key="1">
    <source>
        <dbReference type="SAM" id="MobiDB-lite"/>
    </source>
</evidence>
<dbReference type="AlphaFoldDB" id="A0A5P6VM22"/>
<feature type="chain" id="PRO_5024932724" description="Camelysin metallo-endopeptidase" evidence="2">
    <location>
        <begin position="27"/>
        <end position="192"/>
    </location>
</feature>
<feature type="signal peptide" evidence="2">
    <location>
        <begin position="1"/>
        <end position="26"/>
    </location>
</feature>